<evidence type="ECO:0000256" key="2">
    <source>
        <dbReference type="ARBA" id="ARBA00001997"/>
    </source>
</evidence>
<evidence type="ECO:0000256" key="6">
    <source>
        <dbReference type="PIRSR" id="PIRSR600888-3"/>
    </source>
</evidence>
<name>A0A2H1YFJ2_9FLAO</name>
<comment type="catalytic activity">
    <reaction evidence="1 7">
        <text>dTDP-4-dehydro-6-deoxy-alpha-D-glucose = dTDP-4-dehydro-beta-L-rhamnose</text>
        <dbReference type="Rhea" id="RHEA:16969"/>
        <dbReference type="ChEBI" id="CHEBI:57649"/>
        <dbReference type="ChEBI" id="CHEBI:62830"/>
        <dbReference type="EC" id="5.1.3.13"/>
    </reaction>
</comment>
<dbReference type="Pfam" id="PF00908">
    <property type="entry name" value="dTDP_sugar_isom"/>
    <property type="match status" value="1"/>
</dbReference>
<dbReference type="OrthoDB" id="9800680at2"/>
<dbReference type="GO" id="GO:0005829">
    <property type="term" value="C:cytosol"/>
    <property type="evidence" value="ECO:0007669"/>
    <property type="project" value="TreeGrafter"/>
</dbReference>
<evidence type="ECO:0000256" key="5">
    <source>
        <dbReference type="PIRSR" id="PIRSR600888-1"/>
    </source>
</evidence>
<dbReference type="InterPro" id="IPR011051">
    <property type="entry name" value="RmlC_Cupin_sf"/>
</dbReference>
<dbReference type="GO" id="GO:0008830">
    <property type="term" value="F:dTDP-4-dehydrorhamnose 3,5-epimerase activity"/>
    <property type="evidence" value="ECO:0007669"/>
    <property type="project" value="UniProtKB-UniRule"/>
</dbReference>
<dbReference type="PANTHER" id="PTHR21047">
    <property type="entry name" value="DTDP-6-DEOXY-D-GLUCOSE-3,5 EPIMERASE"/>
    <property type="match status" value="1"/>
</dbReference>
<dbReference type="InterPro" id="IPR014710">
    <property type="entry name" value="RmlC-like_jellyroll"/>
</dbReference>
<comment type="function">
    <text evidence="2 7">Catalyzes the epimerization of the C3' and C5'positions of dTDP-6-deoxy-D-xylo-4-hexulose, forming dTDP-6-deoxy-L-lyxo-4-hexulose.</text>
</comment>
<dbReference type="RefSeq" id="WP_101916782.1">
    <property type="nucleotide sequence ID" value="NZ_OENF01000010.1"/>
</dbReference>
<reference evidence="9" key="1">
    <citation type="submission" date="2017-11" db="EMBL/GenBank/DDBJ databases">
        <authorList>
            <person name="Duchaud E."/>
        </authorList>
    </citation>
    <scope>NUCLEOTIDE SEQUENCE [LARGE SCALE GENOMIC DNA]</scope>
    <source>
        <strain evidence="9">Tenacibaculum sp. TNO020</strain>
    </source>
</reference>
<proteinExistence type="inferred from homology"/>
<dbReference type="EC" id="5.1.3.13" evidence="3 7"/>
<comment type="similarity">
    <text evidence="7">Belongs to the dTDP-4-dehydrorhamnose 3,5-epimerase family.</text>
</comment>
<dbReference type="GO" id="GO:0019305">
    <property type="term" value="P:dTDP-rhamnose biosynthetic process"/>
    <property type="evidence" value="ECO:0007669"/>
    <property type="project" value="UniProtKB-UniRule"/>
</dbReference>
<dbReference type="AlphaFoldDB" id="A0A2H1YFJ2"/>
<dbReference type="EMBL" id="OENF01000010">
    <property type="protein sequence ID" value="SOS74292.1"/>
    <property type="molecule type" value="Genomic_DNA"/>
</dbReference>
<comment type="pathway">
    <text evidence="7">Carbohydrate biosynthesis; dTDP-L-rhamnose biosynthesis.</text>
</comment>
<comment type="subunit">
    <text evidence="7">Homodimer.</text>
</comment>
<gene>
    <name evidence="8" type="primary">rmlC</name>
    <name evidence="8" type="ORF">TNO020_180326</name>
</gene>
<evidence type="ECO:0000313" key="9">
    <source>
        <dbReference type="Proteomes" id="UP000234211"/>
    </source>
</evidence>
<dbReference type="PANTHER" id="PTHR21047:SF2">
    <property type="entry name" value="THYMIDINE DIPHOSPHO-4-KETO-RHAMNOSE 3,5-EPIMERASE"/>
    <property type="match status" value="1"/>
</dbReference>
<dbReference type="GO" id="GO:0000271">
    <property type="term" value="P:polysaccharide biosynthetic process"/>
    <property type="evidence" value="ECO:0007669"/>
    <property type="project" value="TreeGrafter"/>
</dbReference>
<feature type="active site" description="Proton donor" evidence="5">
    <location>
        <position position="135"/>
    </location>
</feature>
<dbReference type="CDD" id="cd00438">
    <property type="entry name" value="cupin_RmlC"/>
    <property type="match status" value="1"/>
</dbReference>
<evidence type="ECO:0000256" key="7">
    <source>
        <dbReference type="RuleBase" id="RU364069"/>
    </source>
</evidence>
<dbReference type="NCBIfam" id="TIGR01221">
    <property type="entry name" value="rmlC"/>
    <property type="match status" value="1"/>
</dbReference>
<dbReference type="UniPathway" id="UPA00124"/>
<dbReference type="InterPro" id="IPR000888">
    <property type="entry name" value="RmlC-like"/>
</dbReference>
<dbReference type="Gene3D" id="2.60.120.10">
    <property type="entry name" value="Jelly Rolls"/>
    <property type="match status" value="1"/>
</dbReference>
<keyword evidence="9" id="KW-1185">Reference proteome</keyword>
<keyword evidence="7 8" id="KW-0413">Isomerase</keyword>
<sequence length="186" mass="21280">MKFIKTALLDVVIIEPTIFKDQRGYFYESFNQEKFNANIGENIGTINFIQDNESKSTFGVLRGLHFQKPPFSQAKLVRCNKGKVLDVVVDLRKKSPTFGKHITVLLSEENKKQLFVPRGFAHGFVVLSEEAIFSYKVDNNYAPSHEDGISWNDKTLNIDWNIAQEKIILSAKDEILGNFNQFDSPF</sequence>
<accession>A0A2H1YFJ2</accession>
<feature type="active site" description="Proton acceptor" evidence="5">
    <location>
        <position position="65"/>
    </location>
</feature>
<evidence type="ECO:0000313" key="8">
    <source>
        <dbReference type="EMBL" id="SOS74292.1"/>
    </source>
</evidence>
<dbReference type="Proteomes" id="UP000234211">
    <property type="component" value="Unassembled WGS sequence"/>
</dbReference>
<evidence type="ECO:0000256" key="1">
    <source>
        <dbReference type="ARBA" id="ARBA00001298"/>
    </source>
</evidence>
<evidence type="ECO:0000256" key="4">
    <source>
        <dbReference type="ARBA" id="ARBA00019595"/>
    </source>
</evidence>
<protein>
    <recommendedName>
        <fullName evidence="4 7">dTDP-4-dehydrorhamnose 3,5-epimerase</fullName>
        <ecNumber evidence="3 7">5.1.3.13</ecNumber>
    </recommendedName>
    <alternativeName>
        <fullName evidence="7">Thymidine diphospho-4-keto-rhamnose 3,5-epimerase</fullName>
    </alternativeName>
</protein>
<dbReference type="SUPFAM" id="SSF51182">
    <property type="entry name" value="RmlC-like cupins"/>
    <property type="match status" value="1"/>
</dbReference>
<organism evidence="8 9">
    <name type="scientific">Tenacibaculum piscium</name>
    <dbReference type="NCBI Taxonomy" id="1458515"/>
    <lineage>
        <taxon>Bacteria</taxon>
        <taxon>Pseudomonadati</taxon>
        <taxon>Bacteroidota</taxon>
        <taxon>Flavobacteriia</taxon>
        <taxon>Flavobacteriales</taxon>
        <taxon>Flavobacteriaceae</taxon>
        <taxon>Tenacibaculum</taxon>
    </lineage>
</organism>
<feature type="site" description="Participates in a stacking interaction with the thymidine ring of dTDP-4-oxo-6-deoxyglucose" evidence="6">
    <location>
        <position position="141"/>
    </location>
</feature>
<evidence type="ECO:0000256" key="3">
    <source>
        <dbReference type="ARBA" id="ARBA00012098"/>
    </source>
</evidence>